<dbReference type="EMBL" id="BMKK01000005">
    <property type="protein sequence ID" value="GGD61027.1"/>
    <property type="molecule type" value="Genomic_DNA"/>
</dbReference>
<sequence>MTEKKVNPIRMQQILVAVSVALFVIKLIAWWLTSSVAILTDALESSVNVIAGFIGLYSIILSSKPRDKEHPYGHGKVEFLSSAIEGVLISIAGFIIIYEGINNFIHPHELKQLDFGLALVALTGAINYLVGYYCIKKGREENSPILIASGSHLQSDTYSSIGLLLGVGLILLTGFAWIDSVAAIIFAFIIIYTGYKIIRKSISGIMDEADGAIIDQIVGILNEHRQNDWIDVHNMRVIDYAGFYHIDCHLTVPYYINVNEAHEVLDRLTELFKQHFDNKVEFFIHVDGCIPQKQCSICNIPDCPVRQSAFLNHVSWTHDNILSNKKHSLKNEKFS</sequence>
<gene>
    <name evidence="10" type="ORF">GCM10011514_26260</name>
</gene>
<dbReference type="Gene3D" id="1.20.1510.10">
    <property type="entry name" value="Cation efflux protein transmembrane domain"/>
    <property type="match status" value="1"/>
</dbReference>
<accession>A0A916YV41</accession>
<evidence type="ECO:0000256" key="4">
    <source>
        <dbReference type="ARBA" id="ARBA00022692"/>
    </source>
</evidence>
<dbReference type="SUPFAM" id="SSF160240">
    <property type="entry name" value="Cation efflux protein cytoplasmic domain-like"/>
    <property type="match status" value="1"/>
</dbReference>
<comment type="subcellular location">
    <subcellularLocation>
        <location evidence="1">Membrane</location>
        <topology evidence="1">Multi-pass membrane protein</topology>
    </subcellularLocation>
</comment>
<reference evidence="10" key="1">
    <citation type="journal article" date="2014" name="Int. J. Syst. Evol. Microbiol.">
        <title>Complete genome sequence of Corynebacterium casei LMG S-19264T (=DSM 44701T), isolated from a smear-ripened cheese.</title>
        <authorList>
            <consortium name="US DOE Joint Genome Institute (JGI-PGF)"/>
            <person name="Walter F."/>
            <person name="Albersmeier A."/>
            <person name="Kalinowski J."/>
            <person name="Ruckert C."/>
        </authorList>
    </citation>
    <scope>NUCLEOTIDE SEQUENCE</scope>
    <source>
        <strain evidence="10">CGMCC 1.15958</strain>
    </source>
</reference>
<dbReference type="PANTHER" id="PTHR43840:SF15">
    <property type="entry name" value="MITOCHONDRIAL METAL TRANSPORTER 1-RELATED"/>
    <property type="match status" value="1"/>
</dbReference>
<keyword evidence="4 7" id="KW-0812">Transmembrane</keyword>
<dbReference type="GO" id="GO:0015341">
    <property type="term" value="F:zinc efflux antiporter activity"/>
    <property type="evidence" value="ECO:0007669"/>
    <property type="project" value="TreeGrafter"/>
</dbReference>
<dbReference type="Proteomes" id="UP000609064">
    <property type="component" value="Unassembled WGS sequence"/>
</dbReference>
<dbReference type="NCBIfam" id="TIGR01297">
    <property type="entry name" value="CDF"/>
    <property type="match status" value="1"/>
</dbReference>
<dbReference type="RefSeq" id="WP_188766561.1">
    <property type="nucleotide sequence ID" value="NZ_BMKK01000005.1"/>
</dbReference>
<name>A0A916YV41_9BACT</name>
<keyword evidence="3" id="KW-0813">Transport</keyword>
<feature type="transmembrane region" description="Helical" evidence="7">
    <location>
        <begin position="14"/>
        <end position="33"/>
    </location>
</feature>
<feature type="domain" description="Cation efflux protein cytoplasmic" evidence="9">
    <location>
        <begin position="210"/>
        <end position="288"/>
    </location>
</feature>
<dbReference type="GO" id="GO:0005886">
    <property type="term" value="C:plasma membrane"/>
    <property type="evidence" value="ECO:0007669"/>
    <property type="project" value="TreeGrafter"/>
</dbReference>
<protein>
    <submittedName>
        <fullName evidence="10">Cation transporter</fullName>
    </submittedName>
</protein>
<dbReference type="Gene3D" id="3.30.70.1350">
    <property type="entry name" value="Cation efflux protein, cytoplasmic domain"/>
    <property type="match status" value="1"/>
</dbReference>
<evidence type="ECO:0000256" key="5">
    <source>
        <dbReference type="ARBA" id="ARBA00022989"/>
    </source>
</evidence>
<evidence type="ECO:0000313" key="11">
    <source>
        <dbReference type="Proteomes" id="UP000609064"/>
    </source>
</evidence>
<dbReference type="InterPro" id="IPR050291">
    <property type="entry name" value="CDF_Transporter"/>
</dbReference>
<dbReference type="Pfam" id="PF01545">
    <property type="entry name" value="Cation_efflux"/>
    <property type="match status" value="1"/>
</dbReference>
<dbReference type="GO" id="GO:0006882">
    <property type="term" value="P:intracellular zinc ion homeostasis"/>
    <property type="evidence" value="ECO:0007669"/>
    <property type="project" value="TreeGrafter"/>
</dbReference>
<comment type="similarity">
    <text evidence="2">Belongs to the cation diffusion facilitator (CDF) transporter (TC 2.A.4) family.</text>
</comment>
<keyword evidence="5 7" id="KW-1133">Transmembrane helix</keyword>
<comment type="caution">
    <text evidence="10">The sequence shown here is derived from an EMBL/GenBank/DDBJ whole genome shotgun (WGS) entry which is preliminary data.</text>
</comment>
<dbReference type="AlphaFoldDB" id="A0A916YV41"/>
<feature type="transmembrane region" description="Helical" evidence="7">
    <location>
        <begin position="113"/>
        <end position="135"/>
    </location>
</feature>
<dbReference type="InterPro" id="IPR002524">
    <property type="entry name" value="Cation_efflux"/>
</dbReference>
<feature type="transmembrane region" description="Helical" evidence="7">
    <location>
        <begin position="181"/>
        <end position="198"/>
    </location>
</feature>
<evidence type="ECO:0000259" key="9">
    <source>
        <dbReference type="Pfam" id="PF16916"/>
    </source>
</evidence>
<dbReference type="InterPro" id="IPR036837">
    <property type="entry name" value="Cation_efflux_CTD_sf"/>
</dbReference>
<evidence type="ECO:0000259" key="8">
    <source>
        <dbReference type="Pfam" id="PF01545"/>
    </source>
</evidence>
<keyword evidence="6 7" id="KW-0472">Membrane</keyword>
<proteinExistence type="inferred from homology"/>
<evidence type="ECO:0000313" key="10">
    <source>
        <dbReference type="EMBL" id="GGD61027.1"/>
    </source>
</evidence>
<dbReference type="InterPro" id="IPR027470">
    <property type="entry name" value="Cation_efflux_CTD"/>
</dbReference>
<feature type="transmembrane region" description="Helical" evidence="7">
    <location>
        <begin position="156"/>
        <end position="175"/>
    </location>
</feature>
<evidence type="ECO:0000256" key="3">
    <source>
        <dbReference type="ARBA" id="ARBA00022448"/>
    </source>
</evidence>
<dbReference type="GO" id="GO:0015086">
    <property type="term" value="F:cadmium ion transmembrane transporter activity"/>
    <property type="evidence" value="ECO:0007669"/>
    <property type="project" value="TreeGrafter"/>
</dbReference>
<keyword evidence="11" id="KW-1185">Reference proteome</keyword>
<feature type="domain" description="Cation efflux protein transmembrane" evidence="8">
    <location>
        <begin position="15"/>
        <end position="206"/>
    </location>
</feature>
<dbReference type="Pfam" id="PF16916">
    <property type="entry name" value="ZT_dimer"/>
    <property type="match status" value="1"/>
</dbReference>
<dbReference type="PANTHER" id="PTHR43840">
    <property type="entry name" value="MITOCHONDRIAL METAL TRANSPORTER 1-RELATED"/>
    <property type="match status" value="1"/>
</dbReference>
<reference evidence="10" key="2">
    <citation type="submission" date="2020-09" db="EMBL/GenBank/DDBJ databases">
        <authorList>
            <person name="Sun Q."/>
            <person name="Zhou Y."/>
        </authorList>
    </citation>
    <scope>NUCLEOTIDE SEQUENCE</scope>
    <source>
        <strain evidence="10">CGMCC 1.15958</strain>
    </source>
</reference>
<evidence type="ECO:0000256" key="1">
    <source>
        <dbReference type="ARBA" id="ARBA00004141"/>
    </source>
</evidence>
<evidence type="ECO:0000256" key="7">
    <source>
        <dbReference type="SAM" id="Phobius"/>
    </source>
</evidence>
<evidence type="ECO:0000256" key="2">
    <source>
        <dbReference type="ARBA" id="ARBA00008114"/>
    </source>
</evidence>
<dbReference type="InterPro" id="IPR027469">
    <property type="entry name" value="Cation_efflux_TMD_sf"/>
</dbReference>
<dbReference type="SUPFAM" id="SSF161111">
    <property type="entry name" value="Cation efflux protein transmembrane domain-like"/>
    <property type="match status" value="1"/>
</dbReference>
<feature type="transmembrane region" description="Helical" evidence="7">
    <location>
        <begin position="45"/>
        <end position="62"/>
    </location>
</feature>
<evidence type="ECO:0000256" key="6">
    <source>
        <dbReference type="ARBA" id="ARBA00023136"/>
    </source>
</evidence>
<feature type="transmembrane region" description="Helical" evidence="7">
    <location>
        <begin position="83"/>
        <end position="101"/>
    </location>
</feature>
<dbReference type="GO" id="GO:0015093">
    <property type="term" value="F:ferrous iron transmembrane transporter activity"/>
    <property type="evidence" value="ECO:0007669"/>
    <property type="project" value="TreeGrafter"/>
</dbReference>
<organism evidence="10 11">
    <name type="scientific">Emticicia aquatilis</name>
    <dbReference type="NCBI Taxonomy" id="1537369"/>
    <lineage>
        <taxon>Bacteria</taxon>
        <taxon>Pseudomonadati</taxon>
        <taxon>Bacteroidota</taxon>
        <taxon>Cytophagia</taxon>
        <taxon>Cytophagales</taxon>
        <taxon>Leadbetterellaceae</taxon>
        <taxon>Emticicia</taxon>
    </lineage>
</organism>
<dbReference type="InterPro" id="IPR058533">
    <property type="entry name" value="Cation_efflux_TM"/>
</dbReference>